<name>A0AAP0N1E8_LIQFO</name>
<dbReference type="GO" id="GO:0048367">
    <property type="term" value="P:shoot system development"/>
    <property type="evidence" value="ECO:0007669"/>
    <property type="project" value="InterPro"/>
</dbReference>
<dbReference type="PANTHER" id="PTHR33070">
    <property type="entry name" value="OS06G0725500 PROTEIN"/>
    <property type="match status" value="1"/>
</dbReference>
<keyword evidence="2" id="KW-1185">Reference proteome</keyword>
<evidence type="ECO:0000313" key="1">
    <source>
        <dbReference type="EMBL" id="KAK9265517.1"/>
    </source>
</evidence>
<dbReference type="Proteomes" id="UP001415857">
    <property type="component" value="Unassembled WGS sequence"/>
</dbReference>
<accession>A0AAP0N1E8</accession>
<dbReference type="InterPro" id="IPR004320">
    <property type="entry name" value="BPS1_pln"/>
</dbReference>
<sequence length="306" mass="34053">MAGLSAIRGVNLPVRSISLPSRLHPNSLKIEAELNKLKTWESSSASTTAPLGAETIKNGLVQLAGLYNCVEELIHSPLMQQALLQHQPGKVMEEALDESIGLLDVCGNARDLFLMMKEHVQDLQSALRRKGGVSSIESDLQAYICFRKKVKKDIGKCLRALRRTENNFGSFPLLDVNNSLSMVIRMLREVSTITISIFRSLLLSLSMPVMNTKAGGWSLIQKLMPTGLIASERSQKIINEVGSVDFALYALHGRIRKNDTKKIDVQMEQRRLETLDASIKGLEAGLDCLFRRLIQHRVSLLNILTH</sequence>
<evidence type="ECO:0000313" key="2">
    <source>
        <dbReference type="Proteomes" id="UP001415857"/>
    </source>
</evidence>
<organism evidence="1 2">
    <name type="scientific">Liquidambar formosana</name>
    <name type="common">Formosan gum</name>
    <dbReference type="NCBI Taxonomy" id="63359"/>
    <lineage>
        <taxon>Eukaryota</taxon>
        <taxon>Viridiplantae</taxon>
        <taxon>Streptophyta</taxon>
        <taxon>Embryophyta</taxon>
        <taxon>Tracheophyta</taxon>
        <taxon>Spermatophyta</taxon>
        <taxon>Magnoliopsida</taxon>
        <taxon>eudicotyledons</taxon>
        <taxon>Gunneridae</taxon>
        <taxon>Pentapetalae</taxon>
        <taxon>Saxifragales</taxon>
        <taxon>Altingiaceae</taxon>
        <taxon>Liquidambar</taxon>
    </lineage>
</organism>
<dbReference type="Pfam" id="PF03087">
    <property type="entry name" value="BPS1"/>
    <property type="match status" value="1"/>
</dbReference>
<reference evidence="1 2" key="1">
    <citation type="journal article" date="2024" name="Plant J.">
        <title>Genome sequences and population genomics reveal climatic adaptation and genomic divergence between two closely related sweetgum species.</title>
        <authorList>
            <person name="Xu W.Q."/>
            <person name="Ren C.Q."/>
            <person name="Zhang X.Y."/>
            <person name="Comes H.P."/>
            <person name="Liu X.H."/>
            <person name="Li Y.G."/>
            <person name="Kettle C.J."/>
            <person name="Jalonen R."/>
            <person name="Gaisberger H."/>
            <person name="Ma Y.Z."/>
            <person name="Qiu Y.X."/>
        </authorList>
    </citation>
    <scope>NUCLEOTIDE SEQUENCE [LARGE SCALE GENOMIC DNA]</scope>
    <source>
        <strain evidence="1">Hangzhou</strain>
    </source>
</reference>
<dbReference type="EMBL" id="JBBPBK010000373">
    <property type="protein sequence ID" value="KAK9265517.1"/>
    <property type="molecule type" value="Genomic_DNA"/>
</dbReference>
<protein>
    <submittedName>
        <fullName evidence="1">Uncharacterized protein</fullName>
    </submittedName>
</protein>
<comment type="caution">
    <text evidence="1">The sequence shown here is derived from an EMBL/GenBank/DDBJ whole genome shotgun (WGS) entry which is preliminary data.</text>
</comment>
<gene>
    <name evidence="1" type="ORF">L1049_001762</name>
</gene>
<proteinExistence type="predicted"/>
<dbReference type="PANTHER" id="PTHR33070:SF120">
    <property type="entry name" value="EXPRESSED PROTEIN"/>
    <property type="match status" value="1"/>
</dbReference>
<dbReference type="GO" id="GO:0048364">
    <property type="term" value="P:root development"/>
    <property type="evidence" value="ECO:0007669"/>
    <property type="project" value="InterPro"/>
</dbReference>
<dbReference type="AlphaFoldDB" id="A0AAP0N1E8"/>